<dbReference type="InterPro" id="IPR000719">
    <property type="entry name" value="Prot_kinase_dom"/>
</dbReference>
<dbReference type="AlphaFoldDB" id="A0A1U8Q3V1"/>
<dbReference type="PANTHER" id="PTHR47989:SF50">
    <property type="match status" value="1"/>
</dbReference>
<name>A0A1U8Q3V1_NELNU</name>
<dbReference type="InterPro" id="IPR008271">
    <property type="entry name" value="Ser/Thr_kinase_AS"/>
</dbReference>
<evidence type="ECO:0000256" key="1">
    <source>
        <dbReference type="ARBA" id="ARBA00022741"/>
    </source>
</evidence>
<accession>A0A1U8Q3V1</accession>
<dbReference type="PANTHER" id="PTHR47989">
    <property type="entry name" value="OS01G0750732 PROTEIN"/>
    <property type="match status" value="1"/>
</dbReference>
<dbReference type="Gene3D" id="1.10.510.10">
    <property type="entry name" value="Transferase(Phosphotransferase) domain 1"/>
    <property type="match status" value="1"/>
</dbReference>
<dbReference type="SUPFAM" id="SSF56112">
    <property type="entry name" value="Protein kinase-like (PK-like)"/>
    <property type="match status" value="1"/>
</dbReference>
<dbReference type="Proteomes" id="UP000189703">
    <property type="component" value="Unplaced"/>
</dbReference>
<evidence type="ECO:0000256" key="2">
    <source>
        <dbReference type="ARBA" id="ARBA00022840"/>
    </source>
</evidence>
<proteinExistence type="predicted"/>
<dbReference type="OrthoDB" id="2013824at2759"/>
<keyword evidence="2" id="KW-0067">ATP-binding</keyword>
<evidence type="ECO:0000313" key="4">
    <source>
        <dbReference type="Proteomes" id="UP000189703"/>
    </source>
</evidence>
<evidence type="ECO:0000259" key="3">
    <source>
        <dbReference type="PROSITE" id="PS50011"/>
    </source>
</evidence>
<reference evidence="5" key="1">
    <citation type="submission" date="2025-08" db="UniProtKB">
        <authorList>
            <consortium name="RefSeq"/>
        </authorList>
    </citation>
    <scope>IDENTIFICATION</scope>
</reference>
<organism evidence="4 5">
    <name type="scientific">Nelumbo nucifera</name>
    <name type="common">Sacred lotus</name>
    <dbReference type="NCBI Taxonomy" id="4432"/>
    <lineage>
        <taxon>Eukaryota</taxon>
        <taxon>Viridiplantae</taxon>
        <taxon>Streptophyta</taxon>
        <taxon>Embryophyta</taxon>
        <taxon>Tracheophyta</taxon>
        <taxon>Spermatophyta</taxon>
        <taxon>Magnoliopsida</taxon>
        <taxon>Proteales</taxon>
        <taxon>Nelumbonaceae</taxon>
        <taxon>Nelumbo</taxon>
    </lineage>
</organism>
<evidence type="ECO:0000313" key="5">
    <source>
        <dbReference type="RefSeq" id="XP_019052715.1"/>
    </source>
</evidence>
<sequence length="161" mass="18934">MREFFRKNMYLITLMHPYFQDLPSYVRMYYHARTTDQVFRYKTYNPCHVNCMEGEQHHVDGPCRLGTKLHPIPCAKQGYLCQWRCYLSYLTSWVNCIKLFETLNRGLEYLHEHCNPPVIHRDLKSSNILLDSNFNAKLFDFGLAATFGAQNKNIKLSGTLG</sequence>
<dbReference type="eggNOG" id="KOG1187">
    <property type="taxonomic scope" value="Eukaryota"/>
</dbReference>
<dbReference type="InterPro" id="IPR011009">
    <property type="entry name" value="Kinase-like_dom_sf"/>
</dbReference>
<gene>
    <name evidence="5" type="primary">LOC104594132</name>
</gene>
<dbReference type="PROSITE" id="PS50011">
    <property type="entry name" value="PROTEIN_KINASE_DOM"/>
    <property type="match status" value="1"/>
</dbReference>
<dbReference type="RefSeq" id="XP_019052715.1">
    <property type="nucleotide sequence ID" value="XM_019197170.1"/>
</dbReference>
<dbReference type="Pfam" id="PF00069">
    <property type="entry name" value="Pkinase"/>
    <property type="match status" value="1"/>
</dbReference>
<dbReference type="GO" id="GO:0005524">
    <property type="term" value="F:ATP binding"/>
    <property type="evidence" value="ECO:0007669"/>
    <property type="project" value="UniProtKB-KW"/>
</dbReference>
<keyword evidence="4" id="KW-1185">Reference proteome</keyword>
<protein>
    <submittedName>
        <fullName evidence="5">Probable receptor-like protein kinase At3g17420 isoform X1</fullName>
    </submittedName>
</protein>
<feature type="domain" description="Protein kinase" evidence="3">
    <location>
        <begin position="1"/>
        <end position="161"/>
    </location>
</feature>
<dbReference type="GO" id="GO:0004672">
    <property type="term" value="F:protein kinase activity"/>
    <property type="evidence" value="ECO:0007669"/>
    <property type="project" value="InterPro"/>
</dbReference>
<dbReference type="GeneID" id="104594132"/>
<dbReference type="PROSITE" id="PS00108">
    <property type="entry name" value="PROTEIN_KINASE_ST"/>
    <property type="match status" value="1"/>
</dbReference>
<keyword evidence="1" id="KW-0547">Nucleotide-binding</keyword>
<dbReference type="InParanoid" id="A0A1U8Q3V1"/>